<evidence type="ECO:0000313" key="3">
    <source>
        <dbReference type="Proteomes" id="UP000054908"/>
    </source>
</evidence>
<sequence>MATLLQFMQNHLAIGLHDTFAEDIGTVTAEEALSNAFIKLHTALTPHHYLKSPVVFSADSFDETLIGLLESQEDKFAEQIVLNLGNPHAKICHMRHYTTEKGSHWHALFAQLDETGEIQKITLTDSRTLTSQGITASRDIQLNPFLQAQRKKIEFIPGLQQPSKTPICWIYSLANLASLASTGRVYEPQQGGDLGEELSQFLKQEPPLRTQAKASAKSSKPINSTTFFYQPSTSIPPTIEEETQFFIDNTHSLQKKKSSSLNVIGGSLLLFGAGTLVAGGLVLTAALAISIPLGFSLIALGLILTLTGAIVLTAGCIKKAEVVEESTLTMLNGYCA</sequence>
<keyword evidence="3" id="KW-1185">Reference proteome</keyword>
<keyword evidence="1" id="KW-1133">Transmembrane helix</keyword>
<keyword evidence="1" id="KW-0472">Membrane</keyword>
<name>A0A0W0W4K3_9GAMM</name>
<keyword evidence="1" id="KW-0812">Transmembrane</keyword>
<dbReference type="AlphaFoldDB" id="A0A0W0W4K3"/>
<dbReference type="RefSeq" id="WP_058452153.1">
    <property type="nucleotide sequence ID" value="NZ_CAAAIB010000013.1"/>
</dbReference>
<reference evidence="2 3" key="1">
    <citation type="submission" date="2015-11" db="EMBL/GenBank/DDBJ databases">
        <title>Genomic analysis of 38 Legionella species identifies large and diverse effector repertoires.</title>
        <authorList>
            <person name="Burstein D."/>
            <person name="Amaro F."/>
            <person name="Zusman T."/>
            <person name="Lifshitz Z."/>
            <person name="Cohen O."/>
            <person name="Gilbert J.A."/>
            <person name="Pupko T."/>
            <person name="Shuman H.A."/>
            <person name="Segal G."/>
        </authorList>
    </citation>
    <scope>NUCLEOTIDE SEQUENCE [LARGE SCALE GENOMIC DNA]</scope>
    <source>
        <strain evidence="2 3">PX-1-G2-E2</strain>
    </source>
</reference>
<evidence type="ECO:0000256" key="1">
    <source>
        <dbReference type="SAM" id="Phobius"/>
    </source>
</evidence>
<gene>
    <name evidence="2" type="ORF">Lmac_1382</name>
</gene>
<proteinExistence type="predicted"/>
<dbReference type="EMBL" id="LNYL01000033">
    <property type="protein sequence ID" value="KTD27134.1"/>
    <property type="molecule type" value="Genomic_DNA"/>
</dbReference>
<feature type="transmembrane region" description="Helical" evidence="1">
    <location>
        <begin position="295"/>
        <end position="317"/>
    </location>
</feature>
<dbReference type="OrthoDB" id="5638419at2"/>
<dbReference type="PATRIC" id="fig|466.6.peg.1457"/>
<dbReference type="Proteomes" id="UP000054908">
    <property type="component" value="Unassembled WGS sequence"/>
</dbReference>
<comment type="caution">
    <text evidence="2">The sequence shown here is derived from an EMBL/GenBank/DDBJ whole genome shotgun (WGS) entry which is preliminary data.</text>
</comment>
<organism evidence="2 3">
    <name type="scientific">Legionella maceachernii</name>
    <dbReference type="NCBI Taxonomy" id="466"/>
    <lineage>
        <taxon>Bacteria</taxon>
        <taxon>Pseudomonadati</taxon>
        <taxon>Pseudomonadota</taxon>
        <taxon>Gammaproteobacteria</taxon>
        <taxon>Legionellales</taxon>
        <taxon>Legionellaceae</taxon>
        <taxon>Legionella</taxon>
    </lineage>
</organism>
<feature type="transmembrane region" description="Helical" evidence="1">
    <location>
        <begin position="263"/>
        <end position="289"/>
    </location>
</feature>
<accession>A0A0W0W4K3</accession>
<evidence type="ECO:0000313" key="2">
    <source>
        <dbReference type="EMBL" id="KTD27134.1"/>
    </source>
</evidence>
<dbReference type="STRING" id="466.Lmac_1382"/>
<protein>
    <submittedName>
        <fullName evidence="2">Uncharacterized protein</fullName>
    </submittedName>
</protein>